<dbReference type="RefSeq" id="WP_004785062.1">
    <property type="nucleotide sequence ID" value="NZ_CP060811.1"/>
</dbReference>
<reference evidence="2 4" key="1">
    <citation type="submission" date="2013-02" db="EMBL/GenBank/DDBJ databases">
        <title>The Genome Sequence of Acinetobacter sp. NIPH 899.</title>
        <authorList>
            <consortium name="The Broad Institute Genome Sequencing Platform"/>
            <consortium name="The Broad Institute Genome Sequencing Center for Infectious Disease"/>
            <person name="Cerqueira G."/>
            <person name="Feldgarden M."/>
            <person name="Courvalin P."/>
            <person name="Perichon B."/>
            <person name="Grillot-Courvalin C."/>
            <person name="Clermont D."/>
            <person name="Rocha E."/>
            <person name="Yoon E.-J."/>
            <person name="Nemec A."/>
            <person name="Walker B."/>
            <person name="Young S.K."/>
            <person name="Zeng Q."/>
            <person name="Gargeya S."/>
            <person name="Fitzgerald M."/>
            <person name="Haas B."/>
            <person name="Abouelleil A."/>
            <person name="Alvarado L."/>
            <person name="Arachchi H.M."/>
            <person name="Berlin A.M."/>
            <person name="Chapman S.B."/>
            <person name="Dewar J."/>
            <person name="Goldberg J."/>
            <person name="Griggs A."/>
            <person name="Gujja S."/>
            <person name="Hansen M."/>
            <person name="Howarth C."/>
            <person name="Imamovic A."/>
            <person name="Larimer J."/>
            <person name="McCowan C."/>
            <person name="Murphy C."/>
            <person name="Neiman D."/>
            <person name="Pearson M."/>
            <person name="Priest M."/>
            <person name="Roberts A."/>
            <person name="Saif S."/>
            <person name="Shea T."/>
            <person name="Sisk P."/>
            <person name="Sykes S."/>
            <person name="Wortman J."/>
            <person name="Nusbaum C."/>
            <person name="Birren B."/>
        </authorList>
    </citation>
    <scope>NUCLEOTIDE SEQUENCE [LARGE SCALE GENOMIC DNA]</scope>
    <source>
        <strain evidence="2 4">NIPH 899</strain>
    </source>
</reference>
<dbReference type="EMBL" id="CP060811">
    <property type="protein sequence ID" value="QQN87505.1"/>
    <property type="molecule type" value="Genomic_DNA"/>
</dbReference>
<gene>
    <name evidence="2" type="ORF">F969_02898</name>
    <name evidence="3" type="ORF">IAQ69_11680</name>
</gene>
<evidence type="ECO:0000256" key="1">
    <source>
        <dbReference type="SAM" id="Phobius"/>
    </source>
</evidence>
<dbReference type="HOGENOM" id="CLU_2056264_0_0_6"/>
<dbReference type="eggNOG" id="ENOG5031SKH">
    <property type="taxonomic scope" value="Bacteria"/>
</dbReference>
<accession>N8VE27</accession>
<accession>A0A7T8ARA6</accession>
<dbReference type="Proteomes" id="UP000596079">
    <property type="component" value="Chromosome"/>
</dbReference>
<sequence>MFTDGRIKTYDAVRGTGSIELKNNAQELNFQLDQLPSPEIAPQVGERLKFRIIEEQNTIQLENMVRLDIKHQEEFVSEVVVLPSLASTSAIVNPARNTIFFSPTLWLILVTAIGFIIFGEI</sequence>
<evidence type="ECO:0000313" key="5">
    <source>
        <dbReference type="Proteomes" id="UP000596079"/>
    </source>
</evidence>
<evidence type="ECO:0000313" key="3">
    <source>
        <dbReference type="EMBL" id="QQN87505.1"/>
    </source>
</evidence>
<evidence type="ECO:0000313" key="2">
    <source>
        <dbReference type="EMBL" id="ENU98171.1"/>
    </source>
</evidence>
<dbReference type="EMBL" id="APPE01000071">
    <property type="protein sequence ID" value="ENU98171.1"/>
    <property type="molecule type" value="Genomic_DNA"/>
</dbReference>
<organism evidence="2 4">
    <name type="scientific">Acinetobacter variabilis</name>
    <dbReference type="NCBI Taxonomy" id="70346"/>
    <lineage>
        <taxon>Bacteria</taxon>
        <taxon>Pseudomonadati</taxon>
        <taxon>Pseudomonadota</taxon>
        <taxon>Gammaproteobacteria</taxon>
        <taxon>Moraxellales</taxon>
        <taxon>Moraxellaceae</taxon>
        <taxon>Acinetobacter</taxon>
    </lineage>
</organism>
<keyword evidence="1" id="KW-0812">Transmembrane</keyword>
<keyword evidence="1" id="KW-1133">Transmembrane helix</keyword>
<dbReference type="AlphaFoldDB" id="N8VE27"/>
<evidence type="ECO:0008006" key="6">
    <source>
        <dbReference type="Google" id="ProtNLM"/>
    </source>
</evidence>
<name>N8VE27_9GAMM</name>
<protein>
    <recommendedName>
        <fullName evidence="6">CSD domain-containing protein</fullName>
    </recommendedName>
</protein>
<dbReference type="PATRIC" id="fig|1217710.3.peg.2764"/>
<dbReference type="Proteomes" id="UP000013070">
    <property type="component" value="Unassembled WGS sequence"/>
</dbReference>
<proteinExistence type="predicted"/>
<keyword evidence="1" id="KW-0472">Membrane</keyword>
<evidence type="ECO:0000313" key="4">
    <source>
        <dbReference type="Proteomes" id="UP000013070"/>
    </source>
</evidence>
<reference evidence="3 5" key="2">
    <citation type="submission" date="2020-08" db="EMBL/GenBank/DDBJ databases">
        <title>Emergence of ISAba1-mediated novel tet(X) in Acinetobacter variabilis from a chicken farm.</title>
        <authorList>
            <person name="Peng K."/>
            <person name="Li R."/>
        </authorList>
    </citation>
    <scope>NUCLEOTIDE SEQUENCE [LARGE SCALE GENOMIC DNA]</scope>
    <source>
        <strain evidence="3 5">XM9F202-2</strain>
    </source>
</reference>
<keyword evidence="4" id="KW-1185">Reference proteome</keyword>
<feature type="transmembrane region" description="Helical" evidence="1">
    <location>
        <begin position="98"/>
        <end position="118"/>
    </location>
</feature>